<reference evidence="1" key="1">
    <citation type="journal article" date="2021" name="New Phytol.">
        <title>Evolutionary innovations through gain and loss of genes in the ectomycorrhizal Boletales.</title>
        <authorList>
            <person name="Wu G."/>
            <person name="Miyauchi S."/>
            <person name="Morin E."/>
            <person name="Kuo A."/>
            <person name="Drula E."/>
            <person name="Varga T."/>
            <person name="Kohler A."/>
            <person name="Feng B."/>
            <person name="Cao Y."/>
            <person name="Lipzen A."/>
            <person name="Daum C."/>
            <person name="Hundley H."/>
            <person name="Pangilinan J."/>
            <person name="Johnson J."/>
            <person name="Barry K."/>
            <person name="LaButti K."/>
            <person name="Ng V."/>
            <person name="Ahrendt S."/>
            <person name="Min B."/>
            <person name="Choi I.G."/>
            <person name="Park H."/>
            <person name="Plett J.M."/>
            <person name="Magnuson J."/>
            <person name="Spatafora J.W."/>
            <person name="Nagy L.G."/>
            <person name="Henrissat B."/>
            <person name="Grigoriev I.V."/>
            <person name="Yang Z.L."/>
            <person name="Xu J."/>
            <person name="Martin F.M."/>
        </authorList>
    </citation>
    <scope>NUCLEOTIDE SEQUENCE</scope>
    <source>
        <strain evidence="1">KUC20120723A-06</strain>
    </source>
</reference>
<keyword evidence="2" id="KW-1185">Reference proteome</keyword>
<evidence type="ECO:0000313" key="1">
    <source>
        <dbReference type="EMBL" id="KAH7930083.1"/>
    </source>
</evidence>
<proteinExistence type="predicted"/>
<protein>
    <submittedName>
        <fullName evidence="1">PLP-dependent transferase</fullName>
    </submittedName>
</protein>
<accession>A0ACB8BZG3</accession>
<gene>
    <name evidence="1" type="ORF">BV22DRAFT_1102053</name>
</gene>
<sequence>MASEKQSKAIPLSHHLSEVAKARKPSPLKGLSKYFKQEGVLSLAGGLPSPAYFPLSGLSVDALVSDSFALAPTERSSSFSWLWKLLGSSSFKKERTTAISIPKYSATPDDINLAAALQYGAAVAQPQLQNFLRDFVMQVYQPAFEDFTVLIDTGNTDGWCRAFGTLCNPGQGVLMEEWTYPSALASMMPAGVDPVSVPMDGEGMKSDALEKLLSEWDEEARQMSRPHVMYIVPVGQNPCGTTMGATRKKQIYEICVKYDIIIVEDDPYYFMQLGTYEMKSQRSSVASPVSHRSGDEARFIASLEPSFLKYDYQGRVIRLDTFSKTIAPGARLGFFTCNPVFAERFERQGETSTQSPCGFGQSIVTKILTTWKYEGYIRWLQGLRTEYQQRRDFFVDCLADEFHLQATPAVAGIWEGCTMYRAFSKPSVLNTNEKLLSQSRALFSFIPPNSGMFVWLKLNLEDHPSFTPDDEGTLETKLWARLAENGVIFAPGWFFTTDDLASSEPSAGHFRISYSNAEYGDLKKAVNIFGRVIREFFDEQV</sequence>
<keyword evidence="1" id="KW-0808">Transferase</keyword>
<comment type="caution">
    <text evidence="1">The sequence shown here is derived from an EMBL/GenBank/DDBJ whole genome shotgun (WGS) entry which is preliminary data.</text>
</comment>
<organism evidence="1 2">
    <name type="scientific">Leucogyrophana mollusca</name>
    <dbReference type="NCBI Taxonomy" id="85980"/>
    <lineage>
        <taxon>Eukaryota</taxon>
        <taxon>Fungi</taxon>
        <taxon>Dikarya</taxon>
        <taxon>Basidiomycota</taxon>
        <taxon>Agaricomycotina</taxon>
        <taxon>Agaricomycetes</taxon>
        <taxon>Agaricomycetidae</taxon>
        <taxon>Boletales</taxon>
        <taxon>Boletales incertae sedis</taxon>
        <taxon>Leucogyrophana</taxon>
    </lineage>
</organism>
<dbReference type="EMBL" id="MU266335">
    <property type="protein sequence ID" value="KAH7930083.1"/>
    <property type="molecule type" value="Genomic_DNA"/>
</dbReference>
<name>A0ACB8BZG3_9AGAM</name>
<dbReference type="Proteomes" id="UP000790709">
    <property type="component" value="Unassembled WGS sequence"/>
</dbReference>
<evidence type="ECO:0000313" key="2">
    <source>
        <dbReference type="Proteomes" id="UP000790709"/>
    </source>
</evidence>